<feature type="transmembrane region" description="Helical" evidence="7">
    <location>
        <begin position="314"/>
        <end position="335"/>
    </location>
</feature>
<gene>
    <name evidence="9" type="ORF">BgAZ_200180</name>
</gene>
<comment type="subcellular location">
    <subcellularLocation>
        <location evidence="1">Membrane</location>
        <topology evidence="1">Multi-pass membrane protein</topology>
    </subcellularLocation>
</comment>
<dbReference type="GO" id="GO:0016020">
    <property type="term" value="C:membrane"/>
    <property type="evidence" value="ECO:0007669"/>
    <property type="project" value="UniProtKB-SubCell"/>
</dbReference>
<feature type="domain" description="Major facilitator superfamily (MFS) profile" evidence="8">
    <location>
        <begin position="18"/>
        <end position="459"/>
    </location>
</feature>
<feature type="transmembrane region" description="Helical" evidence="7">
    <location>
        <begin position="247"/>
        <end position="272"/>
    </location>
</feature>
<evidence type="ECO:0000259" key="8">
    <source>
        <dbReference type="PROSITE" id="PS50850"/>
    </source>
</evidence>
<dbReference type="PROSITE" id="PS50850">
    <property type="entry name" value="MFS"/>
    <property type="match status" value="1"/>
</dbReference>
<feature type="transmembrane region" description="Helical" evidence="7">
    <location>
        <begin position="84"/>
        <end position="103"/>
    </location>
</feature>
<name>A0AAD8LRG7_BABGI</name>
<keyword evidence="5 7" id="KW-0472">Membrane</keyword>
<evidence type="ECO:0000256" key="2">
    <source>
        <dbReference type="ARBA" id="ARBA00022448"/>
    </source>
</evidence>
<dbReference type="SUPFAM" id="SSF103473">
    <property type="entry name" value="MFS general substrate transporter"/>
    <property type="match status" value="1"/>
</dbReference>
<evidence type="ECO:0000256" key="6">
    <source>
        <dbReference type="ARBA" id="ARBA00024338"/>
    </source>
</evidence>
<comment type="caution">
    <text evidence="9">The sequence shown here is derived from an EMBL/GenBank/DDBJ whole genome shotgun (WGS) entry which is preliminary data.</text>
</comment>
<evidence type="ECO:0000256" key="1">
    <source>
        <dbReference type="ARBA" id="ARBA00004141"/>
    </source>
</evidence>
<dbReference type="PANTHER" id="PTHR23505">
    <property type="entry name" value="SPINSTER"/>
    <property type="match status" value="1"/>
</dbReference>
<dbReference type="GO" id="GO:0022857">
    <property type="term" value="F:transmembrane transporter activity"/>
    <property type="evidence" value="ECO:0007669"/>
    <property type="project" value="InterPro"/>
</dbReference>
<feature type="transmembrane region" description="Helical" evidence="7">
    <location>
        <begin position="109"/>
        <end position="130"/>
    </location>
</feature>
<evidence type="ECO:0000313" key="10">
    <source>
        <dbReference type="Proteomes" id="UP001230268"/>
    </source>
</evidence>
<keyword evidence="2" id="KW-0813">Transport</keyword>
<feature type="transmembrane region" description="Helical" evidence="7">
    <location>
        <begin position="431"/>
        <end position="458"/>
    </location>
</feature>
<feature type="transmembrane region" description="Helical" evidence="7">
    <location>
        <begin position="151"/>
        <end position="173"/>
    </location>
</feature>
<comment type="similarity">
    <text evidence="6">Belongs to the major facilitator superfamily. Spinster (TC 2.A.1.49) family.</text>
</comment>
<dbReference type="Gene3D" id="1.20.1250.20">
    <property type="entry name" value="MFS general substrate transporter like domains"/>
    <property type="match status" value="1"/>
</dbReference>
<evidence type="ECO:0000256" key="7">
    <source>
        <dbReference type="SAM" id="Phobius"/>
    </source>
</evidence>
<keyword evidence="3 7" id="KW-0812">Transmembrane</keyword>
<feature type="transmembrane region" description="Helical" evidence="7">
    <location>
        <begin position="278"/>
        <end position="302"/>
    </location>
</feature>
<evidence type="ECO:0000256" key="4">
    <source>
        <dbReference type="ARBA" id="ARBA00022989"/>
    </source>
</evidence>
<dbReference type="EMBL" id="JAVEPI010000002">
    <property type="protein sequence ID" value="KAK1443142.1"/>
    <property type="molecule type" value="Genomic_DNA"/>
</dbReference>
<protein>
    <submittedName>
        <fullName evidence="9">Multiplied multi-transmembrane transporter-like protein</fullName>
    </submittedName>
</protein>
<dbReference type="AlphaFoldDB" id="A0AAD8LRG7"/>
<dbReference type="InterPro" id="IPR044770">
    <property type="entry name" value="MFS_spinster-like"/>
</dbReference>
<evidence type="ECO:0000313" key="9">
    <source>
        <dbReference type="EMBL" id="KAK1443142.1"/>
    </source>
</evidence>
<dbReference type="InterPro" id="IPR011701">
    <property type="entry name" value="MFS"/>
</dbReference>
<organism evidence="9 10">
    <name type="scientific">Babesia gibsoni</name>
    <dbReference type="NCBI Taxonomy" id="33632"/>
    <lineage>
        <taxon>Eukaryota</taxon>
        <taxon>Sar</taxon>
        <taxon>Alveolata</taxon>
        <taxon>Apicomplexa</taxon>
        <taxon>Aconoidasida</taxon>
        <taxon>Piroplasmida</taxon>
        <taxon>Babesiidae</taxon>
        <taxon>Babesia</taxon>
    </lineage>
</organism>
<keyword evidence="4 7" id="KW-1133">Transmembrane helix</keyword>
<keyword evidence="10" id="KW-1185">Reference proteome</keyword>
<dbReference type="Proteomes" id="UP001230268">
    <property type="component" value="Unassembled WGS sequence"/>
</dbReference>
<proteinExistence type="inferred from homology"/>
<feature type="transmembrane region" description="Helical" evidence="7">
    <location>
        <begin position="51"/>
        <end position="72"/>
    </location>
</feature>
<accession>A0AAD8LRG7</accession>
<dbReference type="PANTHER" id="PTHR23505:SF52">
    <property type="entry name" value="MAJOR FACILITATOR SUPERFAMILY PROTEIN"/>
    <property type="match status" value="1"/>
</dbReference>
<dbReference type="Pfam" id="PF07690">
    <property type="entry name" value="MFS_1"/>
    <property type="match status" value="1"/>
</dbReference>
<reference evidence="9" key="1">
    <citation type="submission" date="2023-08" db="EMBL/GenBank/DDBJ databases">
        <title>Draft sequence of the Babesia gibsoni genome.</title>
        <authorList>
            <person name="Yamagishi J.Y."/>
            <person name="Xuan X.X."/>
        </authorList>
    </citation>
    <scope>NUCLEOTIDE SEQUENCE</scope>
    <source>
        <strain evidence="9">Azabu</strain>
    </source>
</reference>
<evidence type="ECO:0000256" key="5">
    <source>
        <dbReference type="ARBA" id="ARBA00023136"/>
    </source>
</evidence>
<dbReference type="InterPro" id="IPR036259">
    <property type="entry name" value="MFS_trans_sf"/>
</dbReference>
<feature type="transmembrane region" description="Helical" evidence="7">
    <location>
        <begin position="12"/>
        <end position="31"/>
    </location>
</feature>
<feature type="transmembrane region" description="Helical" evidence="7">
    <location>
        <begin position="179"/>
        <end position="197"/>
    </location>
</feature>
<evidence type="ECO:0000256" key="3">
    <source>
        <dbReference type="ARBA" id="ARBA00022692"/>
    </source>
</evidence>
<feature type="transmembrane region" description="Helical" evidence="7">
    <location>
        <begin position="347"/>
        <end position="367"/>
    </location>
</feature>
<dbReference type="InterPro" id="IPR020846">
    <property type="entry name" value="MFS_dom"/>
</dbReference>
<sequence length="477" mass="52137">MENKDSNNTPKVVYGVLPTIVYYAFSFLDGYDAQTLSVCFRAFEMSLELSPSTLSFLATVELMSILGFAPPWGFIADRFENNHVLTFATVTSGVVCILIGVASNYSFILFLRLLHGFSLAATVPMVQKIITDSTTAAVRGVAFGKYHSIACLGRLISALVTTVVSMQVIFGFYGWRVSYVIVGIVWIFTSVFVFLFMKPTSVNKDPKEIDAEKGETNSLSEVTMTLKSKIISGWGTIKQIMSTRTSWIALLAVYISDAPFGAFVYLIMYFQYEGLSDFIAGVGCATTLIGGVIGGYALGRLIDSCHKKNEKYGRLIIGTAIMVTRLVVVLTFFLGPKVDGSLEWHHYIGLAILGATLVTVSSIDRTVMADVVPDNHQAFAFSLIRALAGIPSSATFLPLCGFLAERSFGYIKTDQLVKDMDSVTRITNATALSKSIICVIGGGTIINILLYLLFFITYPTDSMKFKKESKELTVVPS</sequence>